<dbReference type="InterPro" id="IPR017972">
    <property type="entry name" value="Cyt_P450_CS"/>
</dbReference>
<organism evidence="9 10">
    <name type="scientific">Hymenolepis diminuta</name>
    <name type="common">Rat tapeworm</name>
    <dbReference type="NCBI Taxonomy" id="6216"/>
    <lineage>
        <taxon>Eukaryota</taxon>
        <taxon>Metazoa</taxon>
        <taxon>Spiralia</taxon>
        <taxon>Lophotrochozoa</taxon>
        <taxon>Platyhelminthes</taxon>
        <taxon>Cestoda</taxon>
        <taxon>Eucestoda</taxon>
        <taxon>Cyclophyllidea</taxon>
        <taxon>Hymenolepididae</taxon>
        <taxon>Hymenolepis</taxon>
    </lineage>
</organism>
<keyword evidence="5 7" id="KW-0408">Iron</keyword>
<dbReference type="AlphaFoldDB" id="A0A564YWL2"/>
<dbReference type="SUPFAM" id="SSF48264">
    <property type="entry name" value="Cytochrome P450"/>
    <property type="match status" value="1"/>
</dbReference>
<evidence type="ECO:0000256" key="4">
    <source>
        <dbReference type="ARBA" id="ARBA00023002"/>
    </source>
</evidence>
<dbReference type="PRINTS" id="PR00463">
    <property type="entry name" value="EP450I"/>
</dbReference>
<dbReference type="InterPro" id="IPR001128">
    <property type="entry name" value="Cyt_P450"/>
</dbReference>
<evidence type="ECO:0000313" key="9">
    <source>
        <dbReference type="EMBL" id="VUZ51083.1"/>
    </source>
</evidence>
<comment type="similarity">
    <text evidence="2 8">Belongs to the cytochrome P450 family.</text>
</comment>
<keyword evidence="10" id="KW-1185">Reference proteome</keyword>
<comment type="cofactor">
    <cofactor evidence="1 7">
        <name>heme</name>
        <dbReference type="ChEBI" id="CHEBI:30413"/>
    </cofactor>
</comment>
<evidence type="ECO:0008006" key="11">
    <source>
        <dbReference type="Google" id="ProtNLM"/>
    </source>
</evidence>
<reference evidence="9 10" key="1">
    <citation type="submission" date="2019-07" db="EMBL/GenBank/DDBJ databases">
        <authorList>
            <person name="Jastrzebski P J."/>
            <person name="Paukszto L."/>
            <person name="Jastrzebski P J."/>
        </authorList>
    </citation>
    <scope>NUCLEOTIDE SEQUENCE [LARGE SCALE GENOMIC DNA]</scope>
    <source>
        <strain evidence="9 10">WMS-il1</strain>
    </source>
</reference>
<protein>
    <recommendedName>
        <fullName evidence="11">Cytochrome P450</fullName>
    </recommendedName>
</protein>
<proteinExistence type="inferred from homology"/>
<dbReference type="PROSITE" id="PS00086">
    <property type="entry name" value="CYTOCHROME_P450"/>
    <property type="match status" value="1"/>
</dbReference>
<dbReference type="InterPro" id="IPR002401">
    <property type="entry name" value="Cyt_P450_E_grp-I"/>
</dbReference>
<dbReference type="GO" id="GO:0004497">
    <property type="term" value="F:monooxygenase activity"/>
    <property type="evidence" value="ECO:0007669"/>
    <property type="project" value="UniProtKB-KW"/>
</dbReference>
<name>A0A564YWL2_HYMDI</name>
<keyword evidence="6 8" id="KW-0503">Monooxygenase</keyword>
<evidence type="ECO:0000256" key="6">
    <source>
        <dbReference type="ARBA" id="ARBA00023033"/>
    </source>
</evidence>
<evidence type="ECO:0000256" key="1">
    <source>
        <dbReference type="ARBA" id="ARBA00001971"/>
    </source>
</evidence>
<dbReference type="Proteomes" id="UP000321570">
    <property type="component" value="Unassembled WGS sequence"/>
</dbReference>
<keyword evidence="7 8" id="KW-0349">Heme</keyword>
<evidence type="ECO:0000256" key="8">
    <source>
        <dbReference type="RuleBase" id="RU000461"/>
    </source>
</evidence>
<dbReference type="PANTHER" id="PTHR24303">
    <property type="entry name" value="HEME-BINDING MONOOXYGENASE FAMILY"/>
    <property type="match status" value="1"/>
</dbReference>
<evidence type="ECO:0000256" key="2">
    <source>
        <dbReference type="ARBA" id="ARBA00010617"/>
    </source>
</evidence>
<dbReference type="GO" id="GO:0020037">
    <property type="term" value="F:heme binding"/>
    <property type="evidence" value="ECO:0007669"/>
    <property type="project" value="InterPro"/>
</dbReference>
<dbReference type="Pfam" id="PF00067">
    <property type="entry name" value="p450"/>
    <property type="match status" value="3"/>
</dbReference>
<dbReference type="InterPro" id="IPR036396">
    <property type="entry name" value="Cyt_P450_sf"/>
</dbReference>
<keyword evidence="4 8" id="KW-0560">Oxidoreductase</keyword>
<dbReference type="GO" id="GO:0005506">
    <property type="term" value="F:iron ion binding"/>
    <property type="evidence" value="ECO:0007669"/>
    <property type="project" value="InterPro"/>
</dbReference>
<feature type="binding site" description="axial binding residue" evidence="7">
    <location>
        <position position="444"/>
    </location>
    <ligand>
        <name>heme</name>
        <dbReference type="ChEBI" id="CHEBI:30413"/>
    </ligand>
    <ligandPart>
        <name>Fe</name>
        <dbReference type="ChEBI" id="CHEBI:18248"/>
    </ligandPart>
</feature>
<accession>A0A564YWL2</accession>
<evidence type="ECO:0000256" key="7">
    <source>
        <dbReference type="PIRSR" id="PIRSR602401-1"/>
    </source>
</evidence>
<gene>
    <name evidence="9" type="ORF">WMSIL1_LOCUS9861</name>
</gene>
<dbReference type="PANTHER" id="PTHR24303:SF31">
    <property type="entry name" value="CYTOCHROME P450 307A1-RELATED"/>
    <property type="match status" value="1"/>
</dbReference>
<evidence type="ECO:0000256" key="3">
    <source>
        <dbReference type="ARBA" id="ARBA00022723"/>
    </source>
</evidence>
<evidence type="ECO:0000256" key="5">
    <source>
        <dbReference type="ARBA" id="ARBA00023004"/>
    </source>
</evidence>
<dbReference type="GO" id="GO:0016705">
    <property type="term" value="F:oxidoreductase activity, acting on paired donors, with incorporation or reduction of molecular oxygen"/>
    <property type="evidence" value="ECO:0007669"/>
    <property type="project" value="InterPro"/>
</dbReference>
<dbReference type="Gene3D" id="1.10.630.10">
    <property type="entry name" value="Cytochrome P450"/>
    <property type="match status" value="1"/>
</dbReference>
<keyword evidence="3 7" id="KW-0479">Metal-binding</keyword>
<dbReference type="EMBL" id="CABIJS010000421">
    <property type="protein sequence ID" value="VUZ51083.1"/>
    <property type="molecule type" value="Genomic_DNA"/>
</dbReference>
<dbReference type="PRINTS" id="PR00385">
    <property type="entry name" value="P450"/>
</dbReference>
<sequence length="499" mass="56173">MDIAAWIEGVKNHFSWEEHKWYIFASFGALVAYKVVRYCYREYQLPPGPIGWPWLGYTPCLKQGAFKDVQSICKKYGPVTSFRVCGKLMVILSDEEAIKGAALENRALIGRYTMLSSHSLARGHGLFNYDGDNASSLRRVLVRGIYQLMQDKVTHQGGPVGTNINSILDEILDQECGKFNKYLHSMNGRPFKVTLNFRCLMWHIVWRSSFGIECPLDEETINGFAQCVGYINANIGPFQYKQMLPNFLSGLVRHCRIFRRMLGADKLWDSYQKAISAVRQTVGELWSSPKRNKDCLLSYFMNDDEYNISQIDASQLLLEVIAAGVDTTALSMVWCCYGLANGKLEIAPDEEFTESKLEEIHRLASVVPMALPHYAKFDSYVKGYLIPKNSIVIFNLFSVHQSQLCKLAGASSSGVCPVANKRSSKSKLYCCESALPFSVGARACPGFMFATHMLMRVVSSLTSEFKVVEGANDKNTPELQLNGITRPQQNDSYRFIALN</sequence>
<evidence type="ECO:0000313" key="10">
    <source>
        <dbReference type="Proteomes" id="UP000321570"/>
    </source>
</evidence>